<sequence length="455" mass="50082">MAFQLKLLPFPVLLLLSTISFSHASEQPCKCPCSDQDRRSNHSLHAAALALQMIDQESGGLVPVDFDFIRHNLSDSEANSIPGFTIIDGVELWQLRPDGVGVDEASFNVTIGYHPLSNQQERQNEAYGGPTFFILPDEGTLDLGVAPYGANSSLAKLLVENGSANSITNRTTRAAIVSGSSSVYVGTGVLANRSLTGFTDPIMVVAMNIHEMPAFSPNYTMWIDYDRAGRRLSVYVDLQGKPKPENTIAEVHLNISSILSSRVYFSFVTMIGQLLPGGGLNYIATIEDLPRYDPDPDEGRFLSRKVTILSSVIGSIAVTAVLATAVACYFNSRYRRWHRDLDQLAKSMERLPGVPTKVEFADIKKATSNFHEAMKLGGGGFGTVYRCTLPAAASKTERPMDVAVKRFTRDVQNRCYDDFIAEVSNINRLRHKNIVPLVGEYLRAFPSPYARMRAC</sequence>
<evidence type="ECO:0000259" key="6">
    <source>
        <dbReference type="PROSITE" id="PS50011"/>
    </source>
</evidence>
<evidence type="ECO:0000256" key="2">
    <source>
        <dbReference type="ARBA" id="ARBA00022840"/>
    </source>
</evidence>
<proteinExistence type="predicted"/>
<evidence type="ECO:0000256" key="1">
    <source>
        <dbReference type="ARBA" id="ARBA00022741"/>
    </source>
</evidence>
<evidence type="ECO:0000256" key="5">
    <source>
        <dbReference type="SAM" id="SignalP"/>
    </source>
</evidence>
<dbReference type="InterPro" id="IPR011009">
    <property type="entry name" value="Kinase-like_dom_sf"/>
</dbReference>
<dbReference type="InterPro" id="IPR050528">
    <property type="entry name" value="L-type_Lectin-RKs"/>
</dbReference>
<dbReference type="PANTHER" id="PTHR27007">
    <property type="match status" value="1"/>
</dbReference>
<reference evidence="7" key="5">
    <citation type="journal article" date="2021" name="G3 (Bethesda)">
        <title>Aegilops tauschii genome assembly Aet v5.0 features greater sequence contiguity and improved annotation.</title>
        <authorList>
            <person name="Wang L."/>
            <person name="Zhu T."/>
            <person name="Rodriguez J.C."/>
            <person name="Deal K.R."/>
            <person name="Dubcovsky J."/>
            <person name="McGuire P.E."/>
            <person name="Lux T."/>
            <person name="Spannagl M."/>
            <person name="Mayer K.F.X."/>
            <person name="Baldrich P."/>
            <person name="Meyers B.C."/>
            <person name="Huo N."/>
            <person name="Gu Y.Q."/>
            <person name="Zhou H."/>
            <person name="Devos K.M."/>
            <person name="Bennetzen J.L."/>
            <person name="Unver T."/>
            <person name="Budak H."/>
            <person name="Gulick P.J."/>
            <person name="Galiba G."/>
            <person name="Kalapos B."/>
            <person name="Nelson D.R."/>
            <person name="Li P."/>
            <person name="You F.M."/>
            <person name="Luo M.C."/>
            <person name="Dvorak J."/>
        </authorList>
    </citation>
    <scope>NUCLEOTIDE SEQUENCE [LARGE SCALE GENOMIC DNA]</scope>
    <source>
        <strain evidence="7">cv. AL8/78</strain>
    </source>
</reference>
<organism evidence="7 8">
    <name type="scientific">Aegilops tauschii subsp. strangulata</name>
    <name type="common">Goatgrass</name>
    <dbReference type="NCBI Taxonomy" id="200361"/>
    <lineage>
        <taxon>Eukaryota</taxon>
        <taxon>Viridiplantae</taxon>
        <taxon>Streptophyta</taxon>
        <taxon>Embryophyta</taxon>
        <taxon>Tracheophyta</taxon>
        <taxon>Spermatophyta</taxon>
        <taxon>Magnoliopsida</taxon>
        <taxon>Liliopsida</taxon>
        <taxon>Poales</taxon>
        <taxon>Poaceae</taxon>
        <taxon>BOP clade</taxon>
        <taxon>Pooideae</taxon>
        <taxon>Triticodae</taxon>
        <taxon>Triticeae</taxon>
        <taxon>Triticinae</taxon>
        <taxon>Aegilops</taxon>
    </lineage>
</organism>
<dbReference type="InterPro" id="IPR013320">
    <property type="entry name" value="ConA-like_dom_sf"/>
</dbReference>
<name>A0A453MBL4_AEGTS</name>
<dbReference type="Proteomes" id="UP000015105">
    <property type="component" value="Chromosome 5D"/>
</dbReference>
<feature type="binding site" evidence="3">
    <location>
        <position position="405"/>
    </location>
    <ligand>
        <name>ATP</name>
        <dbReference type="ChEBI" id="CHEBI:30616"/>
    </ligand>
</feature>
<dbReference type="PROSITE" id="PS00107">
    <property type="entry name" value="PROTEIN_KINASE_ATP"/>
    <property type="match status" value="1"/>
</dbReference>
<feature type="domain" description="Protein kinase" evidence="6">
    <location>
        <begin position="370"/>
        <end position="455"/>
    </location>
</feature>
<dbReference type="InterPro" id="IPR017441">
    <property type="entry name" value="Protein_kinase_ATP_BS"/>
</dbReference>
<keyword evidence="5" id="KW-0732">Signal</keyword>
<keyword evidence="4" id="KW-0472">Membrane</keyword>
<keyword evidence="4" id="KW-1133">Transmembrane helix</keyword>
<dbReference type="Gene3D" id="3.30.200.20">
    <property type="entry name" value="Phosphorylase Kinase, domain 1"/>
    <property type="match status" value="1"/>
</dbReference>
<dbReference type="AlphaFoldDB" id="A0A453MBL4"/>
<dbReference type="SUPFAM" id="SSF49899">
    <property type="entry name" value="Concanavalin A-like lectins/glucanases"/>
    <property type="match status" value="1"/>
</dbReference>
<keyword evidence="4" id="KW-0812">Transmembrane</keyword>
<dbReference type="PROSITE" id="PS50011">
    <property type="entry name" value="PROTEIN_KINASE_DOM"/>
    <property type="match status" value="1"/>
</dbReference>
<protein>
    <recommendedName>
        <fullName evidence="6">Protein kinase domain-containing protein</fullName>
    </recommendedName>
</protein>
<feature type="chain" id="PRO_5019255620" description="Protein kinase domain-containing protein" evidence="5">
    <location>
        <begin position="25"/>
        <end position="455"/>
    </location>
</feature>
<dbReference type="Pfam" id="PF07714">
    <property type="entry name" value="PK_Tyr_Ser-Thr"/>
    <property type="match status" value="1"/>
</dbReference>
<dbReference type="GO" id="GO:0005524">
    <property type="term" value="F:ATP binding"/>
    <property type="evidence" value="ECO:0007669"/>
    <property type="project" value="UniProtKB-UniRule"/>
</dbReference>
<evidence type="ECO:0000313" key="8">
    <source>
        <dbReference type="Proteomes" id="UP000015105"/>
    </source>
</evidence>
<feature type="transmembrane region" description="Helical" evidence="4">
    <location>
        <begin position="308"/>
        <end position="330"/>
    </location>
</feature>
<accession>A0A453MBL4</accession>
<keyword evidence="2 3" id="KW-0067">ATP-binding</keyword>
<feature type="signal peptide" evidence="5">
    <location>
        <begin position="1"/>
        <end position="24"/>
    </location>
</feature>
<dbReference type="Gramene" id="AET5Gv21122800.1">
    <property type="protein sequence ID" value="AET5Gv21122800.1"/>
    <property type="gene ID" value="AET5Gv21122800"/>
</dbReference>
<dbReference type="EnsemblPlants" id="AET5Gv21122800.1">
    <property type="protein sequence ID" value="AET5Gv21122800.1"/>
    <property type="gene ID" value="AET5Gv21122800"/>
</dbReference>
<evidence type="ECO:0000313" key="7">
    <source>
        <dbReference type="EnsemblPlants" id="AET5Gv21122800.1"/>
    </source>
</evidence>
<reference evidence="7" key="4">
    <citation type="submission" date="2019-03" db="UniProtKB">
        <authorList>
            <consortium name="EnsemblPlants"/>
        </authorList>
    </citation>
    <scope>IDENTIFICATION</scope>
</reference>
<dbReference type="InterPro" id="IPR000719">
    <property type="entry name" value="Prot_kinase_dom"/>
</dbReference>
<dbReference type="GO" id="GO:0004672">
    <property type="term" value="F:protein kinase activity"/>
    <property type="evidence" value="ECO:0007669"/>
    <property type="project" value="InterPro"/>
</dbReference>
<keyword evidence="1 3" id="KW-0547">Nucleotide-binding</keyword>
<reference evidence="8" key="2">
    <citation type="journal article" date="2017" name="Nat. Plants">
        <title>The Aegilops tauschii genome reveals multiple impacts of transposons.</title>
        <authorList>
            <person name="Zhao G."/>
            <person name="Zou C."/>
            <person name="Li K."/>
            <person name="Wang K."/>
            <person name="Li T."/>
            <person name="Gao L."/>
            <person name="Zhang X."/>
            <person name="Wang H."/>
            <person name="Yang Z."/>
            <person name="Liu X."/>
            <person name="Jiang W."/>
            <person name="Mao L."/>
            <person name="Kong X."/>
            <person name="Jiao Y."/>
            <person name="Jia J."/>
        </authorList>
    </citation>
    <scope>NUCLEOTIDE SEQUENCE [LARGE SCALE GENOMIC DNA]</scope>
    <source>
        <strain evidence="8">cv. AL8/78</strain>
    </source>
</reference>
<reference evidence="8" key="1">
    <citation type="journal article" date="2014" name="Science">
        <title>Ancient hybridizations among the ancestral genomes of bread wheat.</title>
        <authorList>
            <consortium name="International Wheat Genome Sequencing Consortium,"/>
            <person name="Marcussen T."/>
            <person name="Sandve S.R."/>
            <person name="Heier L."/>
            <person name="Spannagl M."/>
            <person name="Pfeifer M."/>
            <person name="Jakobsen K.S."/>
            <person name="Wulff B.B."/>
            <person name="Steuernagel B."/>
            <person name="Mayer K.F."/>
            <person name="Olsen O.A."/>
        </authorList>
    </citation>
    <scope>NUCLEOTIDE SEQUENCE [LARGE SCALE GENOMIC DNA]</scope>
    <source>
        <strain evidence="8">cv. AL8/78</strain>
    </source>
</reference>
<dbReference type="GO" id="GO:0051707">
    <property type="term" value="P:response to other organism"/>
    <property type="evidence" value="ECO:0007669"/>
    <property type="project" value="UniProtKB-ARBA"/>
</dbReference>
<evidence type="ECO:0000256" key="3">
    <source>
        <dbReference type="PROSITE-ProRule" id="PRU10141"/>
    </source>
</evidence>
<keyword evidence="8" id="KW-1185">Reference proteome</keyword>
<dbReference type="STRING" id="200361.A0A453MBL4"/>
<evidence type="ECO:0000256" key="4">
    <source>
        <dbReference type="SAM" id="Phobius"/>
    </source>
</evidence>
<reference evidence="7" key="3">
    <citation type="journal article" date="2017" name="Nature">
        <title>Genome sequence of the progenitor of the wheat D genome Aegilops tauschii.</title>
        <authorList>
            <person name="Luo M.C."/>
            <person name="Gu Y.Q."/>
            <person name="Puiu D."/>
            <person name="Wang H."/>
            <person name="Twardziok S.O."/>
            <person name="Deal K.R."/>
            <person name="Huo N."/>
            <person name="Zhu T."/>
            <person name="Wang L."/>
            <person name="Wang Y."/>
            <person name="McGuire P.E."/>
            <person name="Liu S."/>
            <person name="Long H."/>
            <person name="Ramasamy R.K."/>
            <person name="Rodriguez J.C."/>
            <person name="Van S.L."/>
            <person name="Yuan L."/>
            <person name="Wang Z."/>
            <person name="Xia Z."/>
            <person name="Xiao L."/>
            <person name="Anderson O.D."/>
            <person name="Ouyang S."/>
            <person name="Liang Y."/>
            <person name="Zimin A.V."/>
            <person name="Pertea G."/>
            <person name="Qi P."/>
            <person name="Bennetzen J.L."/>
            <person name="Dai X."/>
            <person name="Dawson M.W."/>
            <person name="Muller H.G."/>
            <person name="Kugler K."/>
            <person name="Rivarola-Duarte L."/>
            <person name="Spannagl M."/>
            <person name="Mayer K.F.X."/>
            <person name="Lu F.H."/>
            <person name="Bevan M.W."/>
            <person name="Leroy P."/>
            <person name="Li P."/>
            <person name="You F.M."/>
            <person name="Sun Q."/>
            <person name="Liu Z."/>
            <person name="Lyons E."/>
            <person name="Wicker T."/>
            <person name="Salzberg S.L."/>
            <person name="Devos K.M."/>
            <person name="Dvorak J."/>
        </authorList>
    </citation>
    <scope>NUCLEOTIDE SEQUENCE [LARGE SCALE GENOMIC DNA]</scope>
    <source>
        <strain evidence="7">cv. AL8/78</strain>
    </source>
</reference>
<dbReference type="SUPFAM" id="SSF56112">
    <property type="entry name" value="Protein kinase-like (PK-like)"/>
    <property type="match status" value="1"/>
</dbReference>
<dbReference type="InterPro" id="IPR001245">
    <property type="entry name" value="Ser-Thr/Tyr_kinase_cat_dom"/>
</dbReference>
<dbReference type="Gene3D" id="2.60.120.200">
    <property type="match status" value="1"/>
</dbReference>